<keyword evidence="2" id="KW-1185">Reference proteome</keyword>
<organism evidence="1 2">
    <name type="scientific">Carpediemonas membranifera</name>
    <dbReference type="NCBI Taxonomy" id="201153"/>
    <lineage>
        <taxon>Eukaryota</taxon>
        <taxon>Metamonada</taxon>
        <taxon>Carpediemonas-like organisms</taxon>
        <taxon>Carpediemonas</taxon>
    </lineage>
</organism>
<accession>A0A8J6B1T6</accession>
<gene>
    <name evidence="1" type="ORF">J8273_7368</name>
</gene>
<reference evidence="1" key="1">
    <citation type="submission" date="2021-05" db="EMBL/GenBank/DDBJ databases">
        <title>A free-living protist that lacks canonical eukaryotic 1 DNA replication and segregation systems.</title>
        <authorList>
            <person name="Salas-Leiva D.E."/>
            <person name="Tromer E.C."/>
            <person name="Curtis B.A."/>
            <person name="Jerlstrom-Hultqvist J."/>
            <person name="Kolisko M."/>
            <person name="Yi Z."/>
            <person name="Salas-Leiva J.S."/>
            <person name="Gallot-Lavallee L."/>
            <person name="Kops G.J.P.L."/>
            <person name="Archibald J.M."/>
            <person name="Simpson A.G.B."/>
            <person name="Roger A.J."/>
        </authorList>
    </citation>
    <scope>NUCLEOTIDE SEQUENCE</scope>
    <source>
        <strain evidence="1">BICM</strain>
    </source>
</reference>
<dbReference type="Proteomes" id="UP000717585">
    <property type="component" value="Unassembled WGS sequence"/>
</dbReference>
<sequence>MDTAKEVTTLYKRHIDSHIDDLPKILEDFTARGTTNDAVTGHLDTIRAQHKEMADLHKKIISAKRRLISCRVKRVKEHATEDALLIQDVQDRRRIGQLYEYIHNYTTTTSADIEAHRRLLDLLPTHAALAGDTEQLSGEIVNTDIDHAFAEAHNLAIEERMALLRQLEAVRAEMAGEVDRRVRQTVQLVADAGEVIAECVEDVKRAVS</sequence>
<dbReference type="EMBL" id="JAHDYR010000062">
    <property type="protein sequence ID" value="KAG9391094.1"/>
    <property type="molecule type" value="Genomic_DNA"/>
</dbReference>
<evidence type="ECO:0000313" key="1">
    <source>
        <dbReference type="EMBL" id="KAG9391094.1"/>
    </source>
</evidence>
<name>A0A8J6B1T6_9EUKA</name>
<evidence type="ECO:0000313" key="2">
    <source>
        <dbReference type="Proteomes" id="UP000717585"/>
    </source>
</evidence>
<dbReference type="AlphaFoldDB" id="A0A8J6B1T6"/>
<proteinExistence type="predicted"/>
<protein>
    <submittedName>
        <fullName evidence="1">Uncharacterized protein</fullName>
    </submittedName>
</protein>
<comment type="caution">
    <text evidence="1">The sequence shown here is derived from an EMBL/GenBank/DDBJ whole genome shotgun (WGS) entry which is preliminary data.</text>
</comment>